<proteinExistence type="predicted"/>
<feature type="coiled-coil region" evidence="1">
    <location>
        <begin position="771"/>
        <end position="819"/>
    </location>
</feature>
<organism evidence="2 3">
    <name type="scientific">Saccharopolyspora taberi</name>
    <dbReference type="NCBI Taxonomy" id="60895"/>
    <lineage>
        <taxon>Bacteria</taxon>
        <taxon>Bacillati</taxon>
        <taxon>Actinomycetota</taxon>
        <taxon>Actinomycetes</taxon>
        <taxon>Pseudonocardiales</taxon>
        <taxon>Pseudonocardiaceae</taxon>
        <taxon>Saccharopolyspora</taxon>
    </lineage>
</organism>
<evidence type="ECO:0008006" key="4">
    <source>
        <dbReference type="Google" id="ProtNLM"/>
    </source>
</evidence>
<name>A0ABN3VLI2_9PSEU</name>
<keyword evidence="3" id="KW-1185">Reference proteome</keyword>
<protein>
    <recommendedName>
        <fullName evidence="4">Phage-related protein</fullName>
    </recommendedName>
</protein>
<comment type="caution">
    <text evidence="2">The sequence shown here is derived from an EMBL/GenBank/DDBJ whole genome shotgun (WGS) entry which is preliminary data.</text>
</comment>
<evidence type="ECO:0000256" key="1">
    <source>
        <dbReference type="SAM" id="Coils"/>
    </source>
</evidence>
<evidence type="ECO:0000313" key="3">
    <source>
        <dbReference type="Proteomes" id="UP001500979"/>
    </source>
</evidence>
<evidence type="ECO:0000313" key="2">
    <source>
        <dbReference type="EMBL" id="GAA2812761.1"/>
    </source>
</evidence>
<reference evidence="2 3" key="1">
    <citation type="journal article" date="2019" name="Int. J. Syst. Evol. Microbiol.">
        <title>The Global Catalogue of Microorganisms (GCM) 10K type strain sequencing project: providing services to taxonomists for standard genome sequencing and annotation.</title>
        <authorList>
            <consortium name="The Broad Institute Genomics Platform"/>
            <consortium name="The Broad Institute Genome Sequencing Center for Infectious Disease"/>
            <person name="Wu L."/>
            <person name="Ma J."/>
        </authorList>
    </citation>
    <scope>NUCLEOTIDE SEQUENCE [LARGE SCALE GENOMIC DNA]</scope>
    <source>
        <strain evidence="2 3">JCM 9383</strain>
    </source>
</reference>
<dbReference type="RefSeq" id="WP_344684621.1">
    <property type="nucleotide sequence ID" value="NZ_BAAAUX010000024.1"/>
</dbReference>
<feature type="coiled-coil region" evidence="1">
    <location>
        <begin position="214"/>
        <end position="241"/>
    </location>
</feature>
<gene>
    <name evidence="2" type="ORF">GCM10010470_55250</name>
</gene>
<accession>A0ABN3VLI2</accession>
<dbReference type="Proteomes" id="UP001500979">
    <property type="component" value="Unassembled WGS sequence"/>
</dbReference>
<dbReference type="EMBL" id="BAAAUX010000024">
    <property type="protein sequence ID" value="GAA2812761.1"/>
    <property type="molecule type" value="Genomic_DNA"/>
</dbReference>
<keyword evidence="1" id="KW-0175">Coiled coil</keyword>
<sequence>MAKFEAGTAFVQIVPSMRDFHKAIRRALKGIADEVTMPVSADAAGAEAVLKRINNDLEAQAKVDVSADTAPARENVEQFQRDVERKSATIRVHAETSNILADTQTMLAKQNTTSVTAEADVKRAQAQIDALAATAPPVEVPVDADIAKAEAKIAALAAKKATAEVEVTATIDQARARIEELTTQRRARVMAIEADMAPIRQQIAALVKQRDEKKIDVTAEITKAEAQLAKLDAQKRGIQVQVDADISRAEMQIAKAQAQWEHTALTVDADTAIAEAKLAELRESADELDGKKIAMRADVEGAERAINVVGLLAAGLSTLGAAAPAAAAGLAAVPASLVGIGQVAGAAIAGFNGIADAVKAMETVRMDNLVAPGATKEQLDKMHDALAALTPAGREFALFLHGQLLPAMRGIGDSVQSEMLPPIQEALGQMMALGPQVNHALTSTGQVLGDVAKRSAQMMTSPLWSNDFTLVAEANNRIMASLGGAGLALADALRSVTAAAMPMLDTFAQWVESQAILVNQFIQTKRASGELGVWFSQMGDRLAEFGAIAVQAGTGIAQLLNTLAPLGMAVARMVGSIAEFVGNFATTMPVLTQVGGAALIALAGFVALGRGIGGVAAAITSARAGWQALAGLMTTWQARATAAGAAMGAVATSMTGSVTAGQRVSTAVGGVAAGFARLVSVVPIAGVVLGGAALALDSVATNADEAANSLLKGGSAAQQAVASIKEDNSLGGLGWLDAFGGPGQWIKGQFTTTLEEAQAKARELYAAMTPLQQAQTDLTKAQNDYALAVQQQGPASDAAAQAQQAVASATDRVEQEQAAAAAATKSHTDRMVEQQLQAISALDKDLALRQALTGVTQAQQQAAAAVAQYGAGSTQATVADQQLEQSMLRAAQAARDKAMAQHEGAAASDRDRMAAAAFNQTLAGLVVQAGTAAPIALRQYLANLDASALGAMGARMETDRFGHAVLVLPGEKRVALGVNGADEATARINALRASIQGLPESHWFTIYTRQIVDAVQPPPKDPNAPPLPLGNAAGRLVQPFATGGIAGLKPMRPVAQVVPPQTWRVVGDRMRGDEAFIPVNDSARSQAILAETARRMGFALLPQQQRPVGMASGGLVGPAAPYTNTAPPRRVLPRDGAQMAAPGQQVWSPQITVNARTDASPDHIAAVINRQLRIRSRL</sequence>
<feature type="coiled-coil region" evidence="1">
    <location>
        <begin position="146"/>
        <end position="184"/>
    </location>
</feature>